<keyword evidence="1" id="KW-1133">Transmembrane helix</keyword>
<evidence type="ECO:0000256" key="1">
    <source>
        <dbReference type="SAM" id="Phobius"/>
    </source>
</evidence>
<sequence>MNFILTLYFLLFTPLLTAGGIGIFLFFVIEVLYFNIGFIYLLKAKLLGYRSFNLNSKVQAILYNWILYMSFFIVQVIVFALLLLLLDVSILYLTIKIIKNEQILKQYLPPKNHNCHNCGSKMKNHRKFCPKCVALLVERKNGLEELPMQKAVQKRSPDKITLKPEEIVEKRAKLEESIGEKLKEGENMREFDLEFLEDLSILKEKKDKKIVKKYLLERFVVVSKQTRNEIDKLNISREEKIDFLKDLAFLTSKEQGYLLELLVHLYKN</sequence>
<reference evidence="2" key="1">
    <citation type="journal article" date="2015" name="Nature">
        <title>Complex archaea that bridge the gap between prokaryotes and eukaryotes.</title>
        <authorList>
            <person name="Spang A."/>
            <person name="Saw J.H."/>
            <person name="Jorgensen S.L."/>
            <person name="Zaremba-Niedzwiedzka K."/>
            <person name="Martijn J."/>
            <person name="Lind A.E."/>
            <person name="van Eijk R."/>
            <person name="Schleper C."/>
            <person name="Guy L."/>
            <person name="Ettema T.J."/>
        </authorList>
    </citation>
    <scope>NUCLEOTIDE SEQUENCE</scope>
</reference>
<keyword evidence="1" id="KW-0812">Transmembrane</keyword>
<dbReference type="AlphaFoldDB" id="A0A0F9J8X1"/>
<feature type="transmembrane region" description="Helical" evidence="1">
    <location>
        <begin position="62"/>
        <end position="95"/>
    </location>
</feature>
<dbReference type="EMBL" id="LAZR01012030">
    <property type="protein sequence ID" value="KKM46665.1"/>
    <property type="molecule type" value="Genomic_DNA"/>
</dbReference>
<organism evidence="2">
    <name type="scientific">marine sediment metagenome</name>
    <dbReference type="NCBI Taxonomy" id="412755"/>
    <lineage>
        <taxon>unclassified sequences</taxon>
        <taxon>metagenomes</taxon>
        <taxon>ecological metagenomes</taxon>
    </lineage>
</organism>
<feature type="transmembrane region" description="Helical" evidence="1">
    <location>
        <begin position="20"/>
        <end position="42"/>
    </location>
</feature>
<keyword evidence="1" id="KW-0472">Membrane</keyword>
<evidence type="ECO:0000313" key="2">
    <source>
        <dbReference type="EMBL" id="KKM46665.1"/>
    </source>
</evidence>
<protein>
    <recommendedName>
        <fullName evidence="3">Zinc-ribbon domain-containing protein</fullName>
    </recommendedName>
</protein>
<gene>
    <name evidence="2" type="ORF">LCGC14_1559490</name>
</gene>
<accession>A0A0F9J8X1</accession>
<name>A0A0F9J8X1_9ZZZZ</name>
<evidence type="ECO:0008006" key="3">
    <source>
        <dbReference type="Google" id="ProtNLM"/>
    </source>
</evidence>
<proteinExistence type="predicted"/>
<comment type="caution">
    <text evidence="2">The sequence shown here is derived from an EMBL/GenBank/DDBJ whole genome shotgun (WGS) entry which is preliminary data.</text>
</comment>